<evidence type="ECO:0000313" key="3">
    <source>
        <dbReference type="Proteomes" id="UP000596108"/>
    </source>
</evidence>
<organism evidence="2 3">
    <name type="scientific">Pseudomonas phage AIIMS-Pa-B1</name>
    <dbReference type="NCBI Taxonomy" id="2801525"/>
    <lineage>
        <taxon>Viruses</taxon>
        <taxon>Duplodnaviria</taxon>
        <taxon>Heunggongvirae</taxon>
        <taxon>Uroviricota</taxon>
        <taxon>Caudoviricetes</taxon>
        <taxon>Casadabanvirus</taxon>
        <taxon>Casadabanvirus AIIMSPaB1</taxon>
    </lineage>
</organism>
<reference evidence="2 3" key="1">
    <citation type="submission" date="2020-12" db="EMBL/GenBank/DDBJ databases">
        <authorList>
            <person name="Rathor N."/>
            <person name="Chaudhry R."/>
        </authorList>
    </citation>
    <scope>NUCLEOTIDE SEQUENCE [LARGE SCALE GENOMIC DNA]</scope>
</reference>
<protein>
    <submittedName>
        <fullName evidence="2">Uncharacterized protein</fullName>
    </submittedName>
</protein>
<sequence>MAGKKPVNPRGQPTDSAPDDSLSVLFPDRQLTVGGVEVTVRELSFSEQLRHNHLLAPLGDSLAAIPPQKMDSPESINVIFDALALHADALRELIAISCGQSMDWVDALPPDEGEALVLTWWEVNNGFFVRRLWRPRLLEMALAAQRSGAESSPTSFAPATTATPSTTTPGDS</sequence>
<accession>A0A7U3TFP9</accession>
<dbReference type="InterPro" id="IPR046583">
    <property type="entry name" value="DUF6631"/>
</dbReference>
<keyword evidence="3" id="KW-1185">Reference proteome</keyword>
<feature type="compositionally biased region" description="Low complexity" evidence="1">
    <location>
        <begin position="149"/>
        <end position="172"/>
    </location>
</feature>
<dbReference type="Proteomes" id="UP000596108">
    <property type="component" value="Segment"/>
</dbReference>
<evidence type="ECO:0000256" key="1">
    <source>
        <dbReference type="SAM" id="MobiDB-lite"/>
    </source>
</evidence>
<feature type="region of interest" description="Disordered" evidence="1">
    <location>
        <begin position="148"/>
        <end position="172"/>
    </location>
</feature>
<gene>
    <name evidence="2" type="ORF">AIIMSPaB1_013</name>
</gene>
<dbReference type="EMBL" id="MW390886">
    <property type="protein sequence ID" value="QQO41500.1"/>
    <property type="molecule type" value="Genomic_DNA"/>
</dbReference>
<name>A0A7U3TFP9_9CAUD</name>
<dbReference type="Pfam" id="PF20336">
    <property type="entry name" value="DUF6631"/>
    <property type="match status" value="1"/>
</dbReference>
<evidence type="ECO:0000313" key="2">
    <source>
        <dbReference type="EMBL" id="QQO41500.1"/>
    </source>
</evidence>
<proteinExistence type="predicted"/>
<feature type="region of interest" description="Disordered" evidence="1">
    <location>
        <begin position="1"/>
        <end position="22"/>
    </location>
</feature>